<dbReference type="EMBL" id="CP003156">
    <property type="protein sequence ID" value="AEV31619.1"/>
    <property type="molecule type" value="Genomic_DNA"/>
</dbReference>
<feature type="transmembrane region" description="Helical" evidence="1">
    <location>
        <begin position="37"/>
        <end position="58"/>
    </location>
</feature>
<dbReference type="Proteomes" id="UP000005631">
    <property type="component" value="Chromosome"/>
</dbReference>
<evidence type="ECO:0000256" key="1">
    <source>
        <dbReference type="SAM" id="Phobius"/>
    </source>
</evidence>
<proteinExistence type="predicted"/>
<sequence length="64" mass="7375">MENITTGHWIFAGIFLTAFVGYLIWSYRKDLNLHKIQYGGSGYFLGGLLLILFLLYIVKQFVLS</sequence>
<dbReference type="PATRIC" id="fig|926562.3.peg.617"/>
<dbReference type="HOGENOM" id="CLU_199073_0_0_10"/>
<feature type="transmembrane region" description="Helical" evidence="1">
    <location>
        <begin position="6"/>
        <end position="25"/>
    </location>
</feature>
<accession>G8R0F9</accession>
<dbReference type="OrthoDB" id="1179726at2"/>
<keyword evidence="1" id="KW-0472">Membrane</keyword>
<keyword evidence="1" id="KW-0812">Transmembrane</keyword>
<evidence type="ECO:0000313" key="3">
    <source>
        <dbReference type="Proteomes" id="UP000005631"/>
    </source>
</evidence>
<dbReference type="KEGG" id="oho:Oweho_0604"/>
<organism evidence="2 3">
    <name type="scientific">Owenweeksia hongkongensis (strain DSM 17368 / CIP 108786 / JCM 12287 / NRRL B-23963 / UST20020801)</name>
    <dbReference type="NCBI Taxonomy" id="926562"/>
    <lineage>
        <taxon>Bacteria</taxon>
        <taxon>Pseudomonadati</taxon>
        <taxon>Bacteroidota</taxon>
        <taxon>Flavobacteriia</taxon>
        <taxon>Flavobacteriales</taxon>
        <taxon>Owenweeksiaceae</taxon>
        <taxon>Owenweeksia</taxon>
    </lineage>
</organism>
<dbReference type="AlphaFoldDB" id="G8R0F9"/>
<protein>
    <submittedName>
        <fullName evidence="2">Uncharacterized protein</fullName>
    </submittedName>
</protein>
<keyword evidence="3" id="KW-1185">Reference proteome</keyword>
<dbReference type="RefSeq" id="WP_014200980.1">
    <property type="nucleotide sequence ID" value="NC_016599.1"/>
</dbReference>
<evidence type="ECO:0000313" key="2">
    <source>
        <dbReference type="EMBL" id="AEV31619.1"/>
    </source>
</evidence>
<gene>
    <name evidence="2" type="ordered locus">Oweho_0604</name>
</gene>
<name>G8R0F9_OWEHD</name>
<keyword evidence="1" id="KW-1133">Transmembrane helix</keyword>
<reference evidence="2 3" key="1">
    <citation type="journal article" date="2012" name="Stand. Genomic Sci.">
        <title>Genome sequence of the orange-pigmented seawater bacterium Owenweeksia hongkongensis type strain (UST20020801(T)).</title>
        <authorList>
            <person name="Riedel T."/>
            <person name="Held B."/>
            <person name="Nolan M."/>
            <person name="Lucas S."/>
            <person name="Lapidus A."/>
            <person name="Tice H."/>
            <person name="Del Rio T.G."/>
            <person name="Cheng J.F."/>
            <person name="Han C."/>
            <person name="Tapia R."/>
            <person name="Goodwin L.A."/>
            <person name="Pitluck S."/>
            <person name="Liolios K."/>
            <person name="Mavromatis K."/>
            <person name="Pagani I."/>
            <person name="Ivanova N."/>
            <person name="Mikhailova N."/>
            <person name="Pati A."/>
            <person name="Chen A."/>
            <person name="Palaniappan K."/>
            <person name="Rohde M."/>
            <person name="Tindall B.J."/>
            <person name="Detter J.C."/>
            <person name="Goker M."/>
            <person name="Woyke T."/>
            <person name="Bristow J."/>
            <person name="Eisen J.A."/>
            <person name="Markowitz V."/>
            <person name="Hugenholtz P."/>
            <person name="Klenk H.P."/>
            <person name="Kyrpides N.C."/>
        </authorList>
    </citation>
    <scope>NUCLEOTIDE SEQUENCE</scope>
    <source>
        <strain evidence="3">DSM 17368 / JCM 12287 / NRRL B-23963</strain>
    </source>
</reference>